<evidence type="ECO:0000256" key="1">
    <source>
        <dbReference type="ARBA" id="ARBA00006484"/>
    </source>
</evidence>
<dbReference type="InterPro" id="IPR002347">
    <property type="entry name" value="SDR_fam"/>
</dbReference>
<gene>
    <name evidence="3" type="ORF">AB0763_08695</name>
</gene>
<keyword evidence="2" id="KW-0560">Oxidoreductase</keyword>
<comment type="similarity">
    <text evidence="1">Belongs to the short-chain dehydrogenases/reductases (SDR) family.</text>
</comment>
<dbReference type="EMBL" id="CP162601">
    <property type="protein sequence ID" value="XDK24301.1"/>
    <property type="molecule type" value="Genomic_DNA"/>
</dbReference>
<evidence type="ECO:0000313" key="3">
    <source>
        <dbReference type="EMBL" id="XDK24301.1"/>
    </source>
</evidence>
<dbReference type="RefSeq" id="WP_306100360.1">
    <property type="nucleotide sequence ID" value="NZ_CP162601.1"/>
</dbReference>
<name>A0AB39HDU7_9VIBR</name>
<accession>A0AB39HDU7</accession>
<evidence type="ECO:0000256" key="2">
    <source>
        <dbReference type="ARBA" id="ARBA00023002"/>
    </source>
</evidence>
<dbReference type="SUPFAM" id="SSF51735">
    <property type="entry name" value="NAD(P)-binding Rossmann-fold domains"/>
    <property type="match status" value="1"/>
</dbReference>
<dbReference type="GO" id="GO:0016491">
    <property type="term" value="F:oxidoreductase activity"/>
    <property type="evidence" value="ECO:0007669"/>
    <property type="project" value="UniProtKB-KW"/>
</dbReference>
<dbReference type="PANTHER" id="PTHR43639">
    <property type="entry name" value="OXIDOREDUCTASE, SHORT-CHAIN DEHYDROGENASE/REDUCTASE FAMILY (AFU_ORTHOLOGUE AFUA_5G02870)"/>
    <property type="match status" value="1"/>
</dbReference>
<dbReference type="KEGG" id="vih:AB0763_08695"/>
<dbReference type="Gene3D" id="3.40.50.720">
    <property type="entry name" value="NAD(P)-binding Rossmann-like Domain"/>
    <property type="match status" value="1"/>
</dbReference>
<sequence>MELKNSTVLITFAGSDLGRNIANHFAQTGATLILCDTHKDRLEHIFKQFQSKGKAVYAMPVKDFTTPSLQYLFDCIEQEVEQCPNVIVNCWTASPLSGLNDPLAERFVEPIAQTAAYFQAAGHVAAQRMRAVGNQGVIVNVLSYENHSDTKGIESIGALVSGLTSSWAKEMAPYNIRVGGVIPAPTHQGDPIDSHYWACIQQELTRNAEYIVTNDYFSGRVVNTDV</sequence>
<dbReference type="InterPro" id="IPR036291">
    <property type="entry name" value="NAD(P)-bd_dom_sf"/>
</dbReference>
<dbReference type="PANTHER" id="PTHR43639:SF1">
    <property type="entry name" value="SHORT-CHAIN DEHYDROGENASE_REDUCTASE FAMILY PROTEIN"/>
    <property type="match status" value="1"/>
</dbReference>
<protein>
    <submittedName>
        <fullName evidence="3">SDR family oxidoreductase</fullName>
    </submittedName>
</protein>
<dbReference type="NCBIfam" id="NF006464">
    <property type="entry name" value="PRK08862.1"/>
    <property type="match status" value="1"/>
</dbReference>
<dbReference type="CDD" id="cd05233">
    <property type="entry name" value="SDR_c"/>
    <property type="match status" value="1"/>
</dbReference>
<dbReference type="Pfam" id="PF00106">
    <property type="entry name" value="adh_short"/>
    <property type="match status" value="1"/>
</dbReference>
<reference evidence="3" key="1">
    <citation type="submission" date="2024-07" db="EMBL/GenBank/DDBJ databases">
        <title>Genome Analysis of a Potential Novel Vibrio Species Secreting pH- and Thermo-stable Alginate Lyase and its Application in Producing Alginate Oligosaccharides.</title>
        <authorList>
            <person name="Huang H."/>
            <person name="Bao K."/>
        </authorList>
    </citation>
    <scope>NUCLEOTIDE SEQUENCE</scope>
    <source>
        <strain evidence="3">HB236076</strain>
    </source>
</reference>
<dbReference type="AlphaFoldDB" id="A0AB39HDU7"/>
<proteinExistence type="inferred from homology"/>
<organism evidence="3">
    <name type="scientific">Vibrio sp. HB236076</name>
    <dbReference type="NCBI Taxonomy" id="3232307"/>
    <lineage>
        <taxon>Bacteria</taxon>
        <taxon>Pseudomonadati</taxon>
        <taxon>Pseudomonadota</taxon>
        <taxon>Gammaproteobacteria</taxon>
        <taxon>Vibrionales</taxon>
        <taxon>Vibrionaceae</taxon>
        <taxon>Vibrio</taxon>
    </lineage>
</organism>